<feature type="region of interest" description="Disordered" evidence="1">
    <location>
        <begin position="29"/>
        <end position="78"/>
    </location>
</feature>
<protein>
    <submittedName>
        <fullName evidence="3">Uncharacterized protein</fullName>
    </submittedName>
</protein>
<dbReference type="Proteomes" id="UP000048948">
    <property type="component" value="Unassembled WGS sequence"/>
</dbReference>
<accession>A0A655IFK8</accession>
<evidence type="ECO:0000256" key="1">
    <source>
        <dbReference type="SAM" id="MobiDB-lite"/>
    </source>
</evidence>
<name>A0A655IFK8_MYCTX</name>
<dbReference type="AlphaFoldDB" id="A0A655IFK8"/>
<sequence>MAATTSASRSWNATIRALSWGLAAPSIRTASSPALPAPPMDTVATGTPAGICTIDSRESRPSSLPSGTGTPITGSGVAAATIPGKCAAPPAPAMITSRPRSAAPRA</sequence>
<reference evidence="4 5" key="1">
    <citation type="submission" date="2015-03" db="EMBL/GenBank/DDBJ databases">
        <authorList>
            <consortium name="Pathogen Informatics"/>
        </authorList>
    </citation>
    <scope>NUCLEOTIDE SEQUENCE [LARGE SCALE GENOMIC DNA]</scope>
    <source>
        <strain evidence="2 5">Bir 172</strain>
        <strain evidence="3 4">P00601463</strain>
    </source>
</reference>
<evidence type="ECO:0000313" key="4">
    <source>
        <dbReference type="Proteomes" id="UP000048600"/>
    </source>
</evidence>
<feature type="compositionally biased region" description="Low complexity" evidence="1">
    <location>
        <begin position="61"/>
        <end position="76"/>
    </location>
</feature>
<dbReference type="EMBL" id="CNGE01001418">
    <property type="protein sequence ID" value="CKU12618.1"/>
    <property type="molecule type" value="Genomic_DNA"/>
</dbReference>
<gene>
    <name evidence="3" type="ORF">ERS007741_00821</name>
    <name evidence="2" type="ORF">ERS027646_04511</name>
</gene>
<evidence type="ECO:0000313" key="2">
    <source>
        <dbReference type="EMBL" id="CKU12618.1"/>
    </source>
</evidence>
<organism evidence="3 4">
    <name type="scientific">Mycobacterium tuberculosis</name>
    <dbReference type="NCBI Taxonomy" id="1773"/>
    <lineage>
        <taxon>Bacteria</taxon>
        <taxon>Bacillati</taxon>
        <taxon>Actinomycetota</taxon>
        <taxon>Actinomycetes</taxon>
        <taxon>Mycobacteriales</taxon>
        <taxon>Mycobacteriaceae</taxon>
        <taxon>Mycobacterium</taxon>
        <taxon>Mycobacterium tuberculosis complex</taxon>
    </lineage>
</organism>
<feature type="region of interest" description="Disordered" evidence="1">
    <location>
        <begin position="87"/>
        <end position="106"/>
    </location>
</feature>
<evidence type="ECO:0000313" key="5">
    <source>
        <dbReference type="Proteomes" id="UP000048948"/>
    </source>
</evidence>
<evidence type="ECO:0000313" key="3">
    <source>
        <dbReference type="EMBL" id="COV86045.1"/>
    </source>
</evidence>
<dbReference type="EMBL" id="CHKL01000056">
    <property type="protein sequence ID" value="COV86045.1"/>
    <property type="molecule type" value="Genomic_DNA"/>
</dbReference>
<proteinExistence type="predicted"/>
<dbReference type="Proteomes" id="UP000048600">
    <property type="component" value="Unassembled WGS sequence"/>
</dbReference>